<protein>
    <submittedName>
        <fullName evidence="2">Uncharacterized protein</fullName>
    </submittedName>
</protein>
<organism evidence="2 3">
    <name type="scientific">Hypsibius exemplaris</name>
    <name type="common">Freshwater tardigrade</name>
    <dbReference type="NCBI Taxonomy" id="2072580"/>
    <lineage>
        <taxon>Eukaryota</taxon>
        <taxon>Metazoa</taxon>
        <taxon>Ecdysozoa</taxon>
        <taxon>Tardigrada</taxon>
        <taxon>Eutardigrada</taxon>
        <taxon>Parachela</taxon>
        <taxon>Hypsibioidea</taxon>
        <taxon>Hypsibiidae</taxon>
        <taxon>Hypsibius</taxon>
    </lineage>
</organism>
<name>A0A9X6NJH6_HYPEX</name>
<proteinExistence type="predicted"/>
<dbReference type="AlphaFoldDB" id="A0A9X6NJH6"/>
<keyword evidence="3" id="KW-1185">Reference proteome</keyword>
<sequence length="79" mass="8943">MVFPGIDSVDAATDRDRQRMSGQALQESNENQCPYGNGTSAAATTSHNRCSFQQVPILTSNERCEERRFCRFFATFQFL</sequence>
<reference evidence="3" key="1">
    <citation type="submission" date="2017-01" db="EMBL/GenBank/DDBJ databases">
        <title>Comparative genomics of anhydrobiosis in the tardigrade Hypsibius dujardini.</title>
        <authorList>
            <person name="Yoshida Y."/>
            <person name="Koutsovoulos G."/>
            <person name="Laetsch D."/>
            <person name="Stevens L."/>
            <person name="Kumar S."/>
            <person name="Horikawa D."/>
            <person name="Ishino K."/>
            <person name="Komine S."/>
            <person name="Tomita M."/>
            <person name="Blaxter M."/>
            <person name="Arakawa K."/>
        </authorList>
    </citation>
    <scope>NUCLEOTIDE SEQUENCE [LARGE SCALE GENOMIC DNA]</scope>
    <source>
        <strain evidence="3">Z151</strain>
    </source>
</reference>
<evidence type="ECO:0000256" key="1">
    <source>
        <dbReference type="SAM" id="MobiDB-lite"/>
    </source>
</evidence>
<evidence type="ECO:0000313" key="3">
    <source>
        <dbReference type="Proteomes" id="UP000192578"/>
    </source>
</evidence>
<feature type="region of interest" description="Disordered" evidence="1">
    <location>
        <begin position="1"/>
        <end position="38"/>
    </location>
</feature>
<evidence type="ECO:0000313" key="2">
    <source>
        <dbReference type="EMBL" id="OWA54374.1"/>
    </source>
</evidence>
<dbReference type="Proteomes" id="UP000192578">
    <property type="component" value="Unassembled WGS sequence"/>
</dbReference>
<comment type="caution">
    <text evidence="2">The sequence shown here is derived from an EMBL/GenBank/DDBJ whole genome shotgun (WGS) entry which is preliminary data.</text>
</comment>
<dbReference type="EMBL" id="MTYJ01000398">
    <property type="protein sequence ID" value="OWA54374.1"/>
    <property type="molecule type" value="Genomic_DNA"/>
</dbReference>
<gene>
    <name evidence="2" type="ORF">BV898_18778</name>
</gene>
<feature type="compositionally biased region" description="Polar residues" evidence="1">
    <location>
        <begin position="20"/>
        <end position="38"/>
    </location>
</feature>
<accession>A0A9X6NJH6</accession>